<gene>
    <name evidence="2" type="ORF">GCM10007932_23250</name>
</gene>
<dbReference type="RefSeq" id="WP_224055361.1">
    <property type="nucleotide sequence ID" value="NZ_AP025144.1"/>
</dbReference>
<dbReference type="Pfam" id="PF18925">
    <property type="entry name" value="DUF5675"/>
    <property type="match status" value="1"/>
</dbReference>
<dbReference type="Proteomes" id="UP001156690">
    <property type="component" value="Unassembled WGS sequence"/>
</dbReference>
<sequence>MVKLIRPDGRIDVNGKTAKTIGNSLLKSPVKLQTGFCKSTLVIKVTRIKQSTDTTLSRFKIEGQTSNMYFLEPGGPDSNVAGSDKRITAGRYKLKKYSSAKYPKAYELVNVPGRTKILIHGGNYHDDTLGCLLPGKSYTKLNDGNYMTTSSKSSRDELFSEIEKYESAYIEISNSNLEK</sequence>
<accession>A0AAV5NR98</accession>
<protein>
    <recommendedName>
        <fullName evidence="1">DUF5675 domain-containing protein</fullName>
    </recommendedName>
</protein>
<dbReference type="InterPro" id="IPR043732">
    <property type="entry name" value="DUF5675"/>
</dbReference>
<dbReference type="AlphaFoldDB" id="A0AAV5NR98"/>
<organism evidence="2 3">
    <name type="scientific">Vibrio penaeicida</name>
    <dbReference type="NCBI Taxonomy" id="104609"/>
    <lineage>
        <taxon>Bacteria</taxon>
        <taxon>Pseudomonadati</taxon>
        <taxon>Pseudomonadota</taxon>
        <taxon>Gammaproteobacteria</taxon>
        <taxon>Vibrionales</taxon>
        <taxon>Vibrionaceae</taxon>
        <taxon>Vibrio</taxon>
    </lineage>
</organism>
<dbReference type="EMBL" id="BSNX01000024">
    <property type="protein sequence ID" value="GLQ72965.1"/>
    <property type="molecule type" value="Genomic_DNA"/>
</dbReference>
<evidence type="ECO:0000313" key="2">
    <source>
        <dbReference type="EMBL" id="GLQ72965.1"/>
    </source>
</evidence>
<keyword evidence="3" id="KW-1185">Reference proteome</keyword>
<reference evidence="3" key="1">
    <citation type="journal article" date="2019" name="Int. J. Syst. Evol. Microbiol.">
        <title>The Global Catalogue of Microorganisms (GCM) 10K type strain sequencing project: providing services to taxonomists for standard genome sequencing and annotation.</title>
        <authorList>
            <consortium name="The Broad Institute Genomics Platform"/>
            <consortium name="The Broad Institute Genome Sequencing Center for Infectious Disease"/>
            <person name="Wu L."/>
            <person name="Ma J."/>
        </authorList>
    </citation>
    <scope>NUCLEOTIDE SEQUENCE [LARGE SCALE GENOMIC DNA]</scope>
    <source>
        <strain evidence="3">NBRC 15640</strain>
    </source>
</reference>
<evidence type="ECO:0000259" key="1">
    <source>
        <dbReference type="Pfam" id="PF18925"/>
    </source>
</evidence>
<comment type="caution">
    <text evidence="2">The sequence shown here is derived from an EMBL/GenBank/DDBJ whole genome shotgun (WGS) entry which is preliminary data.</text>
</comment>
<feature type="domain" description="DUF5675" evidence="1">
    <location>
        <begin position="45"/>
        <end position="163"/>
    </location>
</feature>
<evidence type="ECO:0000313" key="3">
    <source>
        <dbReference type="Proteomes" id="UP001156690"/>
    </source>
</evidence>
<proteinExistence type="predicted"/>
<name>A0AAV5NR98_9VIBR</name>